<dbReference type="EMBL" id="VSRR010002260">
    <property type="protein sequence ID" value="MPC30459.1"/>
    <property type="molecule type" value="Genomic_DNA"/>
</dbReference>
<protein>
    <submittedName>
        <fullName evidence="1">Uncharacterized protein</fullName>
    </submittedName>
</protein>
<comment type="caution">
    <text evidence="1">The sequence shown here is derived from an EMBL/GenBank/DDBJ whole genome shotgun (WGS) entry which is preliminary data.</text>
</comment>
<gene>
    <name evidence="1" type="ORF">E2C01_023726</name>
</gene>
<evidence type="ECO:0000313" key="2">
    <source>
        <dbReference type="Proteomes" id="UP000324222"/>
    </source>
</evidence>
<evidence type="ECO:0000313" key="1">
    <source>
        <dbReference type="EMBL" id="MPC30459.1"/>
    </source>
</evidence>
<proteinExistence type="predicted"/>
<accession>A0A5B7EAT2</accession>
<keyword evidence="2" id="KW-1185">Reference proteome</keyword>
<reference evidence="1 2" key="1">
    <citation type="submission" date="2019-05" db="EMBL/GenBank/DDBJ databases">
        <title>Another draft genome of Portunus trituberculatus and its Hox gene families provides insights of decapod evolution.</title>
        <authorList>
            <person name="Jeong J.-H."/>
            <person name="Song I."/>
            <person name="Kim S."/>
            <person name="Choi T."/>
            <person name="Kim D."/>
            <person name="Ryu S."/>
            <person name="Kim W."/>
        </authorList>
    </citation>
    <scope>NUCLEOTIDE SEQUENCE [LARGE SCALE GENOMIC DNA]</scope>
    <source>
        <tissue evidence="1">Muscle</tissue>
    </source>
</reference>
<organism evidence="1 2">
    <name type="scientific">Portunus trituberculatus</name>
    <name type="common">Swimming crab</name>
    <name type="synonym">Neptunus trituberculatus</name>
    <dbReference type="NCBI Taxonomy" id="210409"/>
    <lineage>
        <taxon>Eukaryota</taxon>
        <taxon>Metazoa</taxon>
        <taxon>Ecdysozoa</taxon>
        <taxon>Arthropoda</taxon>
        <taxon>Crustacea</taxon>
        <taxon>Multicrustacea</taxon>
        <taxon>Malacostraca</taxon>
        <taxon>Eumalacostraca</taxon>
        <taxon>Eucarida</taxon>
        <taxon>Decapoda</taxon>
        <taxon>Pleocyemata</taxon>
        <taxon>Brachyura</taxon>
        <taxon>Eubrachyura</taxon>
        <taxon>Portunoidea</taxon>
        <taxon>Portunidae</taxon>
        <taxon>Portuninae</taxon>
        <taxon>Portunus</taxon>
    </lineage>
</organism>
<dbReference type="Proteomes" id="UP000324222">
    <property type="component" value="Unassembled WGS sequence"/>
</dbReference>
<dbReference type="AlphaFoldDB" id="A0A5B7EAT2"/>
<name>A0A5B7EAT2_PORTR</name>
<sequence length="69" mass="7456">MSTPGDCLFIHVCVGELVECRVWEAGGRVSGDKGLCRGELEKYNVYTSEAILAAAPPPRRSPLAATFQM</sequence>